<evidence type="ECO:0000256" key="5">
    <source>
        <dbReference type="ARBA" id="ARBA00023128"/>
    </source>
</evidence>
<dbReference type="Pfam" id="PF02146">
    <property type="entry name" value="SIR2"/>
    <property type="match status" value="1"/>
</dbReference>
<comment type="subcellular location">
    <subcellularLocation>
        <location evidence="1">Mitochondrion</location>
    </subcellularLocation>
</comment>
<dbReference type="GO" id="GO:0070403">
    <property type="term" value="F:NAD+ binding"/>
    <property type="evidence" value="ECO:0007669"/>
    <property type="project" value="InterPro"/>
</dbReference>
<keyword evidence="3" id="KW-0808">Transferase</keyword>
<evidence type="ECO:0000256" key="3">
    <source>
        <dbReference type="ARBA" id="ARBA00022679"/>
    </source>
</evidence>
<dbReference type="SUPFAM" id="SSF52467">
    <property type="entry name" value="DHS-like NAD/FAD-binding domain"/>
    <property type="match status" value="1"/>
</dbReference>
<dbReference type="InterPro" id="IPR050134">
    <property type="entry name" value="NAD-dep_sirtuin_deacylases"/>
</dbReference>
<dbReference type="GO" id="GO:0005739">
    <property type="term" value="C:mitochondrion"/>
    <property type="evidence" value="ECO:0007669"/>
    <property type="project" value="UniProtKB-SubCell"/>
</dbReference>
<sequence length="362" mass="39622">MRVSVPTIPDAVLRAASSQSRQISLALAVDRISSFLSNGKTALITGAGVSVDSGIRAYRGERGVYLNPNYKPIFYHELMEPTPRGAGYRLRSYLGYPPVRDAQPNPTHYALAALQYSSVVSHIITQNVDGLHHKAIKHVWDEARRSQGILELHGTLHRVRCTHGHTVDRQTFQDRLGTTNPKWQAFAEELERTNAKPRTNPDGDVVLPEGTDYGSFVVPDCPDCLLENRINDMEKPDLIFFGESIPAPVKDKSFDIVDTSDRLFVVGTTLATFSAFRLVKHALGQRKPVLLLNVGPTRADGLAGIETVEVPAGSVMREVVRQVLGSEADRDAVVAKMLSSGVVKAPPKDDDDVSRDRPGPGS</sequence>
<feature type="domain" description="Deacetylase sirtuin-type" evidence="8">
    <location>
        <begin position="18"/>
        <end position="327"/>
    </location>
</feature>
<dbReference type="EC" id="3.5.1.-" evidence="9"/>
<evidence type="ECO:0000256" key="4">
    <source>
        <dbReference type="ARBA" id="ARBA00023027"/>
    </source>
</evidence>
<evidence type="ECO:0000256" key="6">
    <source>
        <dbReference type="PROSITE-ProRule" id="PRU00236"/>
    </source>
</evidence>
<proteinExistence type="inferred from homology"/>
<keyword evidence="9" id="KW-0378">Hydrolase</keyword>
<dbReference type="PANTHER" id="PTHR11085:SF10">
    <property type="entry name" value="NAD-DEPENDENT PROTEIN DEACYLASE SIRTUIN-5, MITOCHONDRIAL-RELATED"/>
    <property type="match status" value="1"/>
</dbReference>
<dbReference type="GO" id="GO:0016787">
    <property type="term" value="F:hydrolase activity"/>
    <property type="evidence" value="ECO:0007669"/>
    <property type="project" value="UniProtKB-KW"/>
</dbReference>
<comment type="similarity">
    <text evidence="2">Belongs to the sirtuin family. Class I subfamily.</text>
</comment>
<evidence type="ECO:0000313" key="9">
    <source>
        <dbReference type="EMBL" id="VWO95060.1"/>
    </source>
</evidence>
<dbReference type="PANTHER" id="PTHR11085">
    <property type="entry name" value="NAD-DEPENDENT PROTEIN DEACYLASE SIRTUIN-5, MITOCHONDRIAL-RELATED"/>
    <property type="match status" value="1"/>
</dbReference>
<reference evidence="9" key="1">
    <citation type="submission" date="2019-10" db="EMBL/GenBank/DDBJ databases">
        <authorList>
            <person name="Nor Muhammad N."/>
        </authorList>
    </citation>
    <scope>NUCLEOTIDE SEQUENCE</scope>
</reference>
<protein>
    <submittedName>
        <fullName evidence="9">NAD-dependent protein deacylase )</fullName>
        <ecNumber evidence="9">3.5.1.-</ecNumber>
    </submittedName>
</protein>
<accession>A0A5K1JUL7</accession>
<evidence type="ECO:0000256" key="1">
    <source>
        <dbReference type="ARBA" id="ARBA00004173"/>
    </source>
</evidence>
<evidence type="ECO:0000256" key="7">
    <source>
        <dbReference type="SAM" id="MobiDB-lite"/>
    </source>
</evidence>
<gene>
    <name evidence="9" type="primary">P0A2F2</name>
</gene>
<dbReference type="InterPro" id="IPR026590">
    <property type="entry name" value="Ssirtuin_cat_dom"/>
</dbReference>
<dbReference type="InterPro" id="IPR003000">
    <property type="entry name" value="Sirtuin"/>
</dbReference>
<dbReference type="GO" id="GO:0017136">
    <property type="term" value="F:histone deacetylase activity, NAD-dependent"/>
    <property type="evidence" value="ECO:0007669"/>
    <property type="project" value="TreeGrafter"/>
</dbReference>
<dbReference type="InterPro" id="IPR029035">
    <property type="entry name" value="DHS-like_NAD/FAD-binding_dom"/>
</dbReference>
<evidence type="ECO:0000259" key="8">
    <source>
        <dbReference type="PROSITE" id="PS50305"/>
    </source>
</evidence>
<dbReference type="Gene3D" id="3.30.1600.10">
    <property type="entry name" value="SIR2/SIRT2 'Small Domain"/>
    <property type="match status" value="1"/>
</dbReference>
<feature type="region of interest" description="Disordered" evidence="7">
    <location>
        <begin position="341"/>
        <end position="362"/>
    </location>
</feature>
<keyword evidence="5" id="KW-0496">Mitochondrion</keyword>
<name>A0A5K1JUL7_9APHY</name>
<keyword evidence="4" id="KW-0520">NAD</keyword>
<comment type="caution">
    <text evidence="6">Lacks conserved residue(s) required for the propagation of feature annotation.</text>
</comment>
<dbReference type="Gene3D" id="3.40.50.1220">
    <property type="entry name" value="TPP-binding domain"/>
    <property type="match status" value="1"/>
</dbReference>
<dbReference type="EMBL" id="LR724470">
    <property type="protein sequence ID" value="VWO95060.1"/>
    <property type="molecule type" value="Genomic_DNA"/>
</dbReference>
<dbReference type="AlphaFoldDB" id="A0A5K1JUL7"/>
<dbReference type="PROSITE" id="PS50305">
    <property type="entry name" value="SIRTUIN"/>
    <property type="match status" value="1"/>
</dbReference>
<evidence type="ECO:0000256" key="2">
    <source>
        <dbReference type="ARBA" id="ARBA00006924"/>
    </source>
</evidence>
<organism evidence="9">
    <name type="scientific">Ganoderma boninense</name>
    <dbReference type="NCBI Taxonomy" id="34458"/>
    <lineage>
        <taxon>Eukaryota</taxon>
        <taxon>Fungi</taxon>
        <taxon>Dikarya</taxon>
        <taxon>Basidiomycota</taxon>
        <taxon>Agaricomycotina</taxon>
        <taxon>Agaricomycetes</taxon>
        <taxon>Polyporales</taxon>
        <taxon>Polyporaceae</taxon>
        <taxon>Ganoderma</taxon>
    </lineage>
</organism>
<dbReference type="InterPro" id="IPR026591">
    <property type="entry name" value="Sirtuin_cat_small_dom_sf"/>
</dbReference>